<feature type="region of interest" description="Disordered" evidence="1">
    <location>
        <begin position="1"/>
        <end position="53"/>
    </location>
</feature>
<name>A0A8H4P7A8_9HYPO</name>
<protein>
    <submittedName>
        <fullName evidence="2">Uncharacterized protein</fullName>
    </submittedName>
</protein>
<reference evidence="2 3" key="1">
    <citation type="submission" date="2020-01" db="EMBL/GenBank/DDBJ databases">
        <title>Identification and distribution of gene clusters putatively required for synthesis of sphingolipid metabolism inhibitors in phylogenetically diverse species of the filamentous fungus Fusarium.</title>
        <authorList>
            <person name="Kim H.-S."/>
            <person name="Busman M."/>
            <person name="Brown D.W."/>
            <person name="Divon H."/>
            <person name="Uhlig S."/>
            <person name="Proctor R.H."/>
        </authorList>
    </citation>
    <scope>NUCLEOTIDE SEQUENCE [LARGE SCALE GENOMIC DNA]</scope>
    <source>
        <strain evidence="2 3">NRRL 20459</strain>
    </source>
</reference>
<feature type="compositionally biased region" description="Polar residues" evidence="1">
    <location>
        <begin position="33"/>
        <end position="52"/>
    </location>
</feature>
<evidence type="ECO:0000313" key="3">
    <source>
        <dbReference type="Proteomes" id="UP000554235"/>
    </source>
</evidence>
<accession>A0A8H4P7A8</accession>
<sequence length="252" mass="27937">MPTRSGSKFLKDFDAEPSPKASPKAPKTVTATNPSNKHQPKITSNTLASNENAPEGSWTWKVYRLGPNNLNPHSFPQDAATVAVVMHDAINGYEQKRSSEAEDGNFAPFEDHHELYLTRLGILFVGVIHDLEQRQHVEGPHDDGTSLPNNKPLMGEAQRMVEQGLAAPLAVDLVPGVASRRRAGTRTLSSSTSPPAFKQFVDLMAKWKRLRPQDDGLDEDAPPEDQLFYRLQKVKVAEQVHYGLRQSSTLPR</sequence>
<dbReference type="AlphaFoldDB" id="A0A8H4P7A8"/>
<proteinExistence type="predicted"/>
<dbReference type="EMBL" id="JAADYS010002041">
    <property type="protein sequence ID" value="KAF4460008.1"/>
    <property type="molecule type" value="Genomic_DNA"/>
</dbReference>
<evidence type="ECO:0000313" key="2">
    <source>
        <dbReference type="EMBL" id="KAF4460008.1"/>
    </source>
</evidence>
<dbReference type="Proteomes" id="UP000554235">
    <property type="component" value="Unassembled WGS sequence"/>
</dbReference>
<evidence type="ECO:0000256" key="1">
    <source>
        <dbReference type="SAM" id="MobiDB-lite"/>
    </source>
</evidence>
<organism evidence="2 3">
    <name type="scientific">Fusarium albosuccineum</name>
    <dbReference type="NCBI Taxonomy" id="1237068"/>
    <lineage>
        <taxon>Eukaryota</taxon>
        <taxon>Fungi</taxon>
        <taxon>Dikarya</taxon>
        <taxon>Ascomycota</taxon>
        <taxon>Pezizomycotina</taxon>
        <taxon>Sordariomycetes</taxon>
        <taxon>Hypocreomycetidae</taxon>
        <taxon>Hypocreales</taxon>
        <taxon>Nectriaceae</taxon>
        <taxon>Fusarium</taxon>
        <taxon>Fusarium decemcellulare species complex</taxon>
    </lineage>
</organism>
<feature type="compositionally biased region" description="Low complexity" evidence="1">
    <location>
        <begin position="18"/>
        <end position="32"/>
    </location>
</feature>
<comment type="caution">
    <text evidence="2">The sequence shown here is derived from an EMBL/GenBank/DDBJ whole genome shotgun (WGS) entry which is preliminary data.</text>
</comment>
<gene>
    <name evidence="2" type="ORF">FALBO_13226</name>
</gene>
<keyword evidence="3" id="KW-1185">Reference proteome</keyword>